<sequence>MLKEIYEEGYLDIEKILIHKYLKLNLSIKEVKMLLLLFKQYQQPILSTEKITKNTNLSLTEINNILGNLIKKNFLYLYQKEINNQVQEMFNLGETFNQIEKLYKQPKLNNLKHKNISDISHTISNIEKIKGDVLNSQELEIIKKWYLEFNYPQEKIIQAIKQANANKKKSIFYINNLLNYQNQQNISQDKNIEKNLHKIFDKIK</sequence>
<organism evidence="4 5">
    <name type="scientific">Candidatus Phytoplasma australasiaticum subsp. australasiaticum</name>
    <dbReference type="NCBI Taxonomy" id="2832407"/>
    <lineage>
        <taxon>Bacteria</taxon>
        <taxon>Bacillati</taxon>
        <taxon>Mycoplasmatota</taxon>
        <taxon>Mollicutes</taxon>
        <taxon>Acholeplasmatales</taxon>
        <taxon>Acholeplasmataceae</taxon>
        <taxon>Candidatus Phytoplasma</taxon>
        <taxon>16SrII (Peanut WB group)</taxon>
        <taxon>Candidatus Phytoplasma australasiaticum</taxon>
    </lineage>
</organism>
<feature type="domain" description="DnaD N-terminal" evidence="3">
    <location>
        <begin position="13"/>
        <end position="105"/>
    </location>
</feature>
<dbReference type="InterPro" id="IPR036388">
    <property type="entry name" value="WH-like_DNA-bd_sf"/>
</dbReference>
<comment type="caution">
    <text evidence="4">The sequence shown here is derived from an EMBL/GenBank/DDBJ whole genome shotgun (WGS) entry which is preliminary data.</text>
</comment>
<dbReference type="GeneID" id="93018257"/>
<name>A0A9K3WR25_9MOLU</name>
<dbReference type="Pfam" id="PF07261">
    <property type="entry name" value="DnaB_2"/>
    <property type="match status" value="1"/>
</dbReference>
<feature type="domain" description="DnaB/C C-terminal" evidence="2">
    <location>
        <begin position="124"/>
        <end position="187"/>
    </location>
</feature>
<evidence type="ECO:0000313" key="4">
    <source>
        <dbReference type="EMBL" id="MDO8054427.1"/>
    </source>
</evidence>
<evidence type="ECO:0000259" key="3">
    <source>
        <dbReference type="Pfam" id="PF21984"/>
    </source>
</evidence>
<dbReference type="EMBL" id="JAOSIW010000004">
    <property type="protein sequence ID" value="MDO8054427.1"/>
    <property type="molecule type" value="Genomic_DNA"/>
</dbReference>
<reference evidence="4 5" key="1">
    <citation type="journal article" date="2023" name="Int. J. Syst. Evol. Microbiol.">
        <title>The observation of taxonomic boundaries for the 16SrII and 16SrXXV phytoplasmas using genome-based delimitation.</title>
        <authorList>
            <person name="Rodrigues Jardim B."/>
            <person name="Tran-Nguyen L.T.T."/>
            <person name="Gambley C."/>
            <person name="Al-Sadi A.M."/>
            <person name="Al-Subhi A.M."/>
            <person name="Foissac X."/>
            <person name="Salar P."/>
            <person name="Cai H."/>
            <person name="Yang J.Y."/>
            <person name="Davis R."/>
            <person name="Jones L."/>
            <person name="Rodoni B."/>
            <person name="Constable F.E."/>
        </authorList>
    </citation>
    <scope>NUCLEOTIDE SEQUENCE [LARGE SCALE GENOMIC DNA]</scope>
    <source>
        <strain evidence="4">BAWM-OMN-P26</strain>
    </source>
</reference>
<accession>A0A9K3WR25</accession>
<dbReference type="SUPFAM" id="SSF158499">
    <property type="entry name" value="DnaD domain-like"/>
    <property type="match status" value="1"/>
</dbReference>
<dbReference type="InterPro" id="IPR006343">
    <property type="entry name" value="DnaB/C_C"/>
</dbReference>
<dbReference type="RefSeq" id="WP_004995116.1">
    <property type="nucleotide sequence ID" value="NZ_JALQCT010000006.1"/>
</dbReference>
<gene>
    <name evidence="4" type="ORF">OC696_00890</name>
</gene>
<comment type="similarity">
    <text evidence="1">Belongs to the DnaB/DnaD family.</text>
</comment>
<dbReference type="Gene3D" id="1.10.10.630">
    <property type="entry name" value="DnaD domain-like"/>
    <property type="match status" value="1"/>
</dbReference>
<dbReference type="InterPro" id="IPR034829">
    <property type="entry name" value="DnaD-like_sf"/>
</dbReference>
<protein>
    <submittedName>
        <fullName evidence="4">DnaD domain protein</fullName>
    </submittedName>
</protein>
<dbReference type="AlphaFoldDB" id="A0A9K3WR25"/>
<proteinExistence type="inferred from homology"/>
<keyword evidence="5" id="KW-1185">Reference proteome</keyword>
<evidence type="ECO:0000259" key="2">
    <source>
        <dbReference type="Pfam" id="PF07261"/>
    </source>
</evidence>
<dbReference type="Pfam" id="PF21984">
    <property type="entry name" value="DnaD_N"/>
    <property type="match status" value="1"/>
</dbReference>
<dbReference type="Gene3D" id="1.10.10.10">
    <property type="entry name" value="Winged helix-like DNA-binding domain superfamily/Winged helix DNA-binding domain"/>
    <property type="match status" value="1"/>
</dbReference>
<evidence type="ECO:0000313" key="5">
    <source>
        <dbReference type="Proteomes" id="UP001170651"/>
    </source>
</evidence>
<dbReference type="Proteomes" id="UP001170651">
    <property type="component" value="Unassembled WGS sequence"/>
</dbReference>
<evidence type="ECO:0000256" key="1">
    <source>
        <dbReference type="ARBA" id="ARBA00093462"/>
    </source>
</evidence>
<dbReference type="InterPro" id="IPR053843">
    <property type="entry name" value="DnaD_N"/>
</dbReference>